<dbReference type="EMBL" id="ADEG01000045">
    <property type="protein sequence ID" value="EFA92303.1"/>
    <property type="molecule type" value="Genomic_DNA"/>
</dbReference>
<keyword evidence="3" id="KW-1185">Reference proteome</keyword>
<dbReference type="Proteomes" id="UP000005283">
    <property type="component" value="Unassembled WGS sequence"/>
</dbReference>
<sequence>MLTNNKNKDNTYKIMKTKIFSSLLMISALFLGTSCTEDMEYKDVNVTAVKQLMSPKDGQTVQLKASETATTFFEWSSALAEDGNTPLYEVLFAKEDGDFSTPVYRITSDNNGSRNYATISHKNLDKIASLAGLGSGETGTLKWTVVSSRGINQVTSTEVRTIKITRLLGFAEIPTQLFITGEGSEGHNDVNKALAFSAPKSGEFEIFTKLEAGKPYYFIDNKKDEPRKFFIDGATLKESNATLGTATVAETGVYRINLDFSIATAKLSKVESVGFFFSPKNTVTIPLAYQCNGTWIGSGATPFKQEGWGRDQRYKFEMVLEKDGVRSTVHWGPTNAGLDSAPGDAEADSYYEMKEYRPSQWDQKWKLQDKFDTEKTGNKSKFTFYLNGDGAYRHTVEIAK</sequence>
<dbReference type="PROSITE" id="PS51257">
    <property type="entry name" value="PROKAR_LIPOPROTEIN"/>
    <property type="match status" value="1"/>
</dbReference>
<dbReference type="InterPro" id="IPR025970">
    <property type="entry name" value="SusE"/>
</dbReference>
<dbReference type="Gene3D" id="2.60.40.3620">
    <property type="match status" value="1"/>
</dbReference>
<feature type="domain" description="SusE outer membrane protein" evidence="1">
    <location>
        <begin position="38"/>
        <end position="145"/>
    </location>
</feature>
<reference evidence="2 3" key="1">
    <citation type="submission" date="2009-12" db="EMBL/GenBank/DDBJ databases">
        <title>Genome Sequence of Prevotella buccalis ATCC 35310.</title>
        <authorList>
            <person name="Durkin A.S."/>
            <person name="Madupu R."/>
            <person name="Torralba M."/>
            <person name="Methe B."/>
            <person name="Sutton G."/>
            <person name="Strausberg R.L."/>
            <person name="Nelson K.E."/>
        </authorList>
    </citation>
    <scope>NUCLEOTIDE SEQUENCE [LARGE SCALE GENOMIC DNA]</scope>
    <source>
        <strain evidence="2 3">ATCC 35310</strain>
    </source>
</reference>
<evidence type="ECO:0000313" key="2">
    <source>
        <dbReference type="EMBL" id="EFA92303.1"/>
    </source>
</evidence>
<evidence type="ECO:0000313" key="3">
    <source>
        <dbReference type="Proteomes" id="UP000005283"/>
    </source>
</evidence>
<proteinExistence type="predicted"/>
<comment type="caution">
    <text evidence="2">The sequence shown here is derived from an EMBL/GenBank/DDBJ whole genome shotgun (WGS) entry which is preliminary data.</text>
</comment>
<dbReference type="STRING" id="679190.HMPREF0650_0767"/>
<accession>D1W5A2</accession>
<dbReference type="AlphaFoldDB" id="D1W5A2"/>
<name>D1W5A2_9BACT</name>
<organism evidence="2 3">
    <name type="scientific">Hoylesella buccalis ATCC 35310</name>
    <dbReference type="NCBI Taxonomy" id="679190"/>
    <lineage>
        <taxon>Bacteria</taxon>
        <taxon>Pseudomonadati</taxon>
        <taxon>Bacteroidota</taxon>
        <taxon>Bacteroidia</taxon>
        <taxon>Bacteroidales</taxon>
        <taxon>Prevotellaceae</taxon>
        <taxon>Hoylesella</taxon>
    </lineage>
</organism>
<dbReference type="Pfam" id="PF14292">
    <property type="entry name" value="SusE"/>
    <property type="match status" value="1"/>
</dbReference>
<gene>
    <name evidence="2" type="ORF">HMPREF0650_0767</name>
</gene>
<protein>
    <recommendedName>
        <fullName evidence="1">SusE outer membrane protein domain-containing protein</fullName>
    </recommendedName>
</protein>
<evidence type="ECO:0000259" key="1">
    <source>
        <dbReference type="Pfam" id="PF14292"/>
    </source>
</evidence>
<dbReference type="eggNOG" id="ENOG502Z8N4">
    <property type="taxonomic scope" value="Bacteria"/>
</dbReference>